<dbReference type="GO" id="GO:0016791">
    <property type="term" value="F:phosphatase activity"/>
    <property type="evidence" value="ECO:0007669"/>
    <property type="project" value="TreeGrafter"/>
</dbReference>
<dbReference type="PANTHER" id="PTHR42850">
    <property type="entry name" value="METALLOPHOSPHOESTERASE"/>
    <property type="match status" value="1"/>
</dbReference>
<evidence type="ECO:0000313" key="4">
    <source>
        <dbReference type="Proteomes" id="UP000315677"/>
    </source>
</evidence>
<protein>
    <submittedName>
        <fullName evidence="3">Putative phosphoesterase</fullName>
    </submittedName>
</protein>
<comment type="similarity">
    <text evidence="1">Belongs to the metallophosphoesterase superfamily. YfcE family.</text>
</comment>
<reference evidence="3 4" key="1">
    <citation type="submission" date="2019-06" db="EMBL/GenBank/DDBJ databases">
        <title>Sequencing the genomes of 1000 actinobacteria strains.</title>
        <authorList>
            <person name="Klenk H.-P."/>
        </authorList>
    </citation>
    <scope>NUCLEOTIDE SEQUENCE [LARGE SCALE GENOMIC DNA]</scope>
    <source>
        <strain evidence="3 4">DSM 45301</strain>
    </source>
</reference>
<dbReference type="GO" id="GO:0005737">
    <property type="term" value="C:cytoplasm"/>
    <property type="evidence" value="ECO:0007669"/>
    <property type="project" value="TreeGrafter"/>
</dbReference>
<evidence type="ECO:0000313" key="3">
    <source>
        <dbReference type="EMBL" id="TQM11192.1"/>
    </source>
</evidence>
<evidence type="ECO:0000259" key="2">
    <source>
        <dbReference type="Pfam" id="PF12850"/>
    </source>
</evidence>
<dbReference type="Gene3D" id="3.60.21.10">
    <property type="match status" value="1"/>
</dbReference>
<dbReference type="SUPFAM" id="SSF56300">
    <property type="entry name" value="Metallo-dependent phosphatases"/>
    <property type="match status" value="1"/>
</dbReference>
<feature type="domain" description="Calcineurin-like phosphoesterase" evidence="2">
    <location>
        <begin position="1"/>
        <end position="179"/>
    </location>
</feature>
<dbReference type="PANTHER" id="PTHR42850:SF2">
    <property type="entry name" value="BLL5683 PROTEIN"/>
    <property type="match status" value="1"/>
</dbReference>
<dbReference type="InterPro" id="IPR050126">
    <property type="entry name" value="Ap4A_hydrolase"/>
</dbReference>
<dbReference type="InterPro" id="IPR024654">
    <property type="entry name" value="Calcineurin-like_PHP_lpxH"/>
</dbReference>
<dbReference type="InterPro" id="IPR029052">
    <property type="entry name" value="Metallo-depent_PP-like"/>
</dbReference>
<sequence>MRLGLVSDVHCNLASFERALDELGPDVDEVLLLGDLIHEYRFSNEVVGRALDDGLRYVLGNHELGFLKNPAAVGRPGVDQVLVGKLRDVPLRIDLEIAGKRLCIVHASPFAPYNDYLFSGSPLLRRCSEIDADFLLLGHTHVPMAERHGGTLVVNPGSIGESRDPGSSTVSYAILDTVSDDVELRRFPNPAYGVEGPTVRSTLGPA</sequence>
<dbReference type="EMBL" id="VFPA01000002">
    <property type="protein sequence ID" value="TQM11192.1"/>
    <property type="molecule type" value="Genomic_DNA"/>
</dbReference>
<gene>
    <name evidence="3" type="ORF">FB558_3745</name>
</gene>
<dbReference type="InterPro" id="IPR011152">
    <property type="entry name" value="Pesterase_MJ0912"/>
</dbReference>
<comment type="caution">
    <text evidence="3">The sequence shown here is derived from an EMBL/GenBank/DDBJ whole genome shotgun (WGS) entry which is preliminary data.</text>
</comment>
<dbReference type="PIRSF" id="PIRSF000883">
    <property type="entry name" value="Pesterase_MJ0912"/>
    <property type="match status" value="1"/>
</dbReference>
<dbReference type="RefSeq" id="WP_170231390.1">
    <property type="nucleotide sequence ID" value="NZ_VFPA01000002.1"/>
</dbReference>
<organism evidence="3 4">
    <name type="scientific">Pseudonocardia kunmingensis</name>
    <dbReference type="NCBI Taxonomy" id="630975"/>
    <lineage>
        <taxon>Bacteria</taxon>
        <taxon>Bacillati</taxon>
        <taxon>Actinomycetota</taxon>
        <taxon>Actinomycetes</taxon>
        <taxon>Pseudonocardiales</taxon>
        <taxon>Pseudonocardiaceae</taxon>
        <taxon>Pseudonocardia</taxon>
    </lineage>
</organism>
<keyword evidence="4" id="KW-1185">Reference proteome</keyword>
<dbReference type="AlphaFoldDB" id="A0A543DPC9"/>
<dbReference type="Pfam" id="PF12850">
    <property type="entry name" value="Metallophos_2"/>
    <property type="match status" value="1"/>
</dbReference>
<evidence type="ECO:0000256" key="1">
    <source>
        <dbReference type="ARBA" id="ARBA00008950"/>
    </source>
</evidence>
<name>A0A543DPC9_9PSEU</name>
<accession>A0A543DPC9</accession>
<dbReference type="Proteomes" id="UP000315677">
    <property type="component" value="Unassembled WGS sequence"/>
</dbReference>
<proteinExistence type="inferred from homology"/>